<evidence type="ECO:0000256" key="4">
    <source>
        <dbReference type="ARBA" id="ARBA00023163"/>
    </source>
</evidence>
<comment type="similarity">
    <text evidence="1">Belongs to the sigma-70 factor family. ECF subfamily.</text>
</comment>
<dbReference type="InterPro" id="IPR014284">
    <property type="entry name" value="RNA_pol_sigma-70_dom"/>
</dbReference>
<protein>
    <submittedName>
        <fullName evidence="7">RNA polymerase sigma factor</fullName>
    </submittedName>
</protein>
<comment type="caution">
    <text evidence="7">The sequence shown here is derived from an EMBL/GenBank/DDBJ whole genome shotgun (WGS) entry which is preliminary data.</text>
</comment>
<dbReference type="InterPro" id="IPR039425">
    <property type="entry name" value="RNA_pol_sigma-70-like"/>
</dbReference>
<reference evidence="7" key="1">
    <citation type="submission" date="2022-10" db="EMBL/GenBank/DDBJ databases">
        <title>The WGS of Solirubrobacter sp. CPCC 204708.</title>
        <authorList>
            <person name="Jiang Z."/>
        </authorList>
    </citation>
    <scope>NUCLEOTIDE SEQUENCE</scope>
    <source>
        <strain evidence="7">CPCC 204708</strain>
    </source>
</reference>
<sequence length="171" mass="19108">MNPVIRALPQPAGERERFAALYEVHGPAVLAYARRRLSADEADDVLAETFLVAWRRRRELPADALPWLYAVAGNVVRNRARADRRRGALQARMAVEPAPAASDEAPDPMLGEALARLKPIDREALLLTAWEDLSPERAARAAGCSRATFHVRLHRARTRLAHALAQIERQR</sequence>
<dbReference type="Pfam" id="PF04542">
    <property type="entry name" value="Sigma70_r2"/>
    <property type="match status" value="1"/>
</dbReference>
<dbReference type="RefSeq" id="WP_202958531.1">
    <property type="nucleotide sequence ID" value="NZ_JAPCID010000016.1"/>
</dbReference>
<dbReference type="Gene3D" id="1.10.10.10">
    <property type="entry name" value="Winged helix-like DNA-binding domain superfamily/Winged helix DNA-binding domain"/>
    <property type="match status" value="1"/>
</dbReference>
<dbReference type="InterPro" id="IPR013325">
    <property type="entry name" value="RNA_pol_sigma_r2"/>
</dbReference>
<feature type="domain" description="RNA polymerase sigma-70 region 2" evidence="5">
    <location>
        <begin position="21"/>
        <end position="86"/>
    </location>
</feature>
<dbReference type="InterPro" id="IPR013249">
    <property type="entry name" value="RNA_pol_sigma70_r4_t2"/>
</dbReference>
<dbReference type="InterPro" id="IPR013324">
    <property type="entry name" value="RNA_pol_sigma_r3/r4-like"/>
</dbReference>
<evidence type="ECO:0000256" key="2">
    <source>
        <dbReference type="ARBA" id="ARBA00023015"/>
    </source>
</evidence>
<dbReference type="NCBIfam" id="TIGR02937">
    <property type="entry name" value="sigma70-ECF"/>
    <property type="match status" value="1"/>
</dbReference>
<dbReference type="Proteomes" id="UP001147700">
    <property type="component" value="Unassembled WGS sequence"/>
</dbReference>
<accession>A0ABT4RJ68</accession>
<keyword evidence="8" id="KW-1185">Reference proteome</keyword>
<dbReference type="InterPro" id="IPR036388">
    <property type="entry name" value="WH-like_DNA-bd_sf"/>
</dbReference>
<dbReference type="PANTHER" id="PTHR43133">
    <property type="entry name" value="RNA POLYMERASE ECF-TYPE SIGMA FACTO"/>
    <property type="match status" value="1"/>
</dbReference>
<proteinExistence type="inferred from homology"/>
<evidence type="ECO:0000313" key="7">
    <source>
        <dbReference type="EMBL" id="MDA0138523.1"/>
    </source>
</evidence>
<name>A0ABT4RJ68_9ACTN</name>
<organism evidence="7 8">
    <name type="scientific">Solirubrobacter deserti</name>
    <dbReference type="NCBI Taxonomy" id="2282478"/>
    <lineage>
        <taxon>Bacteria</taxon>
        <taxon>Bacillati</taxon>
        <taxon>Actinomycetota</taxon>
        <taxon>Thermoleophilia</taxon>
        <taxon>Solirubrobacterales</taxon>
        <taxon>Solirubrobacteraceae</taxon>
        <taxon>Solirubrobacter</taxon>
    </lineage>
</organism>
<dbReference type="Gene3D" id="1.10.1740.10">
    <property type="match status" value="1"/>
</dbReference>
<keyword evidence="4" id="KW-0804">Transcription</keyword>
<evidence type="ECO:0000259" key="6">
    <source>
        <dbReference type="Pfam" id="PF08281"/>
    </source>
</evidence>
<evidence type="ECO:0000256" key="1">
    <source>
        <dbReference type="ARBA" id="ARBA00010641"/>
    </source>
</evidence>
<evidence type="ECO:0000256" key="3">
    <source>
        <dbReference type="ARBA" id="ARBA00023082"/>
    </source>
</evidence>
<evidence type="ECO:0000259" key="5">
    <source>
        <dbReference type="Pfam" id="PF04542"/>
    </source>
</evidence>
<dbReference type="SUPFAM" id="SSF88946">
    <property type="entry name" value="Sigma2 domain of RNA polymerase sigma factors"/>
    <property type="match status" value="1"/>
</dbReference>
<feature type="domain" description="RNA polymerase sigma factor 70 region 4 type 2" evidence="6">
    <location>
        <begin position="110"/>
        <end position="160"/>
    </location>
</feature>
<dbReference type="EMBL" id="JAPCID010000016">
    <property type="protein sequence ID" value="MDA0138523.1"/>
    <property type="molecule type" value="Genomic_DNA"/>
</dbReference>
<dbReference type="SUPFAM" id="SSF88659">
    <property type="entry name" value="Sigma3 and sigma4 domains of RNA polymerase sigma factors"/>
    <property type="match status" value="1"/>
</dbReference>
<keyword evidence="2" id="KW-0805">Transcription regulation</keyword>
<dbReference type="InterPro" id="IPR007627">
    <property type="entry name" value="RNA_pol_sigma70_r2"/>
</dbReference>
<dbReference type="Pfam" id="PF08281">
    <property type="entry name" value="Sigma70_r4_2"/>
    <property type="match status" value="1"/>
</dbReference>
<gene>
    <name evidence="7" type="ORF">OJ962_13555</name>
</gene>
<evidence type="ECO:0000313" key="8">
    <source>
        <dbReference type="Proteomes" id="UP001147700"/>
    </source>
</evidence>
<keyword evidence="3" id="KW-0731">Sigma factor</keyword>
<dbReference type="PANTHER" id="PTHR43133:SF25">
    <property type="entry name" value="RNA POLYMERASE SIGMA FACTOR RFAY-RELATED"/>
    <property type="match status" value="1"/>
</dbReference>